<comment type="caution">
    <text evidence="2">The sequence shown here is derived from an EMBL/GenBank/DDBJ whole genome shotgun (WGS) entry which is preliminary data.</text>
</comment>
<sequence>MKTAEKNSTPANQTTVEIESNSNPKSNTSELSANPTKSGMTLEMYFKVHGIDCDNEEDEDEVYNKHVEDAENEEGNGANPNGNGESSNDQGAKKKKYRGKTTCSKIHNTAFSDRKEVEFFCGQPIGPTTDVVSDLSSFLGAVVRNPTFVDLLYTSWHGVPSKNKEEMWVYVNKKFILPSSSKEWVMEKLCGAWKKYKGEVKKFHFKKYRTKTEMLKNRPSEIPEIQFRKLIRYWSLPEIMAMSDKNTENRSKQTCPHRMGSTNFGLVRKQLRESKENHEEPTRAEMFIATRTSKKGKEVDDKTQAVIDETQHRIKAGKDDEDAFISVLGKDQPGRLRCYGGGITKSSLKKDEAVRQVQVEYDKKVLSLQNQMHSMQGILKMVLQQLNPGMTDEDVAALVQAQQTSPPDASSRPDNTAAIPRSSESTHLPEQE</sequence>
<evidence type="ECO:0000313" key="3">
    <source>
        <dbReference type="Proteomes" id="UP001341840"/>
    </source>
</evidence>
<dbReference type="Pfam" id="PF03004">
    <property type="entry name" value="Transposase_24"/>
    <property type="match status" value="1"/>
</dbReference>
<dbReference type="InterPro" id="IPR004252">
    <property type="entry name" value="Probable_transposase_24"/>
</dbReference>
<feature type="compositionally biased region" description="Low complexity" evidence="1">
    <location>
        <begin position="75"/>
        <end position="88"/>
    </location>
</feature>
<feature type="region of interest" description="Disordered" evidence="1">
    <location>
        <begin position="51"/>
        <end position="99"/>
    </location>
</feature>
<keyword evidence="3" id="KW-1185">Reference proteome</keyword>
<proteinExistence type="predicted"/>
<dbReference type="PANTHER" id="PTHR33144">
    <property type="entry name" value="OS10G0409366 PROTEIN-RELATED"/>
    <property type="match status" value="1"/>
</dbReference>
<evidence type="ECO:0008006" key="4">
    <source>
        <dbReference type="Google" id="ProtNLM"/>
    </source>
</evidence>
<reference evidence="2 3" key="1">
    <citation type="journal article" date="2023" name="Plants (Basel)">
        <title>Bridging the Gap: Combining Genomics and Transcriptomics Approaches to Understand Stylosanthes scabra, an Orphan Legume from the Brazilian Caatinga.</title>
        <authorList>
            <person name="Ferreira-Neto J.R.C."/>
            <person name="da Silva M.D."/>
            <person name="Binneck E."/>
            <person name="de Melo N.F."/>
            <person name="da Silva R.H."/>
            <person name="de Melo A.L.T.M."/>
            <person name="Pandolfi V."/>
            <person name="Bustamante F.O."/>
            <person name="Brasileiro-Vidal A.C."/>
            <person name="Benko-Iseppon A.M."/>
        </authorList>
    </citation>
    <scope>NUCLEOTIDE SEQUENCE [LARGE SCALE GENOMIC DNA]</scope>
    <source>
        <tissue evidence="2">Leaves</tissue>
    </source>
</reference>
<evidence type="ECO:0000256" key="1">
    <source>
        <dbReference type="SAM" id="MobiDB-lite"/>
    </source>
</evidence>
<evidence type="ECO:0000313" key="2">
    <source>
        <dbReference type="EMBL" id="MED6188793.1"/>
    </source>
</evidence>
<gene>
    <name evidence="2" type="ORF">PIB30_117144</name>
</gene>
<feature type="region of interest" description="Disordered" evidence="1">
    <location>
        <begin position="400"/>
        <end position="432"/>
    </location>
</feature>
<protein>
    <recommendedName>
        <fullName evidence="4">Transposase</fullName>
    </recommendedName>
</protein>
<organism evidence="2 3">
    <name type="scientific">Stylosanthes scabra</name>
    <dbReference type="NCBI Taxonomy" id="79078"/>
    <lineage>
        <taxon>Eukaryota</taxon>
        <taxon>Viridiplantae</taxon>
        <taxon>Streptophyta</taxon>
        <taxon>Embryophyta</taxon>
        <taxon>Tracheophyta</taxon>
        <taxon>Spermatophyta</taxon>
        <taxon>Magnoliopsida</taxon>
        <taxon>eudicotyledons</taxon>
        <taxon>Gunneridae</taxon>
        <taxon>Pentapetalae</taxon>
        <taxon>rosids</taxon>
        <taxon>fabids</taxon>
        <taxon>Fabales</taxon>
        <taxon>Fabaceae</taxon>
        <taxon>Papilionoideae</taxon>
        <taxon>50 kb inversion clade</taxon>
        <taxon>dalbergioids sensu lato</taxon>
        <taxon>Dalbergieae</taxon>
        <taxon>Pterocarpus clade</taxon>
        <taxon>Stylosanthes</taxon>
    </lineage>
</organism>
<dbReference type="EMBL" id="JASCZI010182905">
    <property type="protein sequence ID" value="MED6188793.1"/>
    <property type="molecule type" value="Genomic_DNA"/>
</dbReference>
<accession>A0ABU6WXH3</accession>
<dbReference type="Proteomes" id="UP001341840">
    <property type="component" value="Unassembled WGS sequence"/>
</dbReference>
<dbReference type="PANTHER" id="PTHR33144:SF16">
    <property type="entry name" value="OS02G0129000 PROTEIN"/>
    <property type="match status" value="1"/>
</dbReference>
<feature type="compositionally biased region" description="Polar residues" evidence="1">
    <location>
        <begin position="400"/>
        <end position="414"/>
    </location>
</feature>
<name>A0ABU6WXH3_9FABA</name>
<feature type="region of interest" description="Disordered" evidence="1">
    <location>
        <begin position="1"/>
        <end position="38"/>
    </location>
</feature>